<dbReference type="Proteomes" id="UP000003288">
    <property type="component" value="Unassembled WGS sequence"/>
</dbReference>
<gene>
    <name evidence="1" type="ORF">CMTB2_05617</name>
</gene>
<accession>A0AAI9AFZ1</accession>
<dbReference type="RefSeq" id="WP_007475667.1">
    <property type="nucleotide sequence ID" value="NZ_ABCJ01000015.1"/>
</dbReference>
<organism evidence="1 2">
    <name type="scientific">Caminibacter mediatlanticus TB-2</name>
    <dbReference type="NCBI Taxonomy" id="391592"/>
    <lineage>
        <taxon>Bacteria</taxon>
        <taxon>Pseudomonadati</taxon>
        <taxon>Campylobacterota</taxon>
        <taxon>Epsilonproteobacteria</taxon>
        <taxon>Nautiliales</taxon>
        <taxon>Nautiliaceae</taxon>
        <taxon>Caminibacter</taxon>
    </lineage>
</organism>
<comment type="caution">
    <text evidence="1">The sequence shown here is derived from an EMBL/GenBank/DDBJ whole genome shotgun (WGS) entry which is preliminary data.</text>
</comment>
<dbReference type="AlphaFoldDB" id="A0AAI9AFZ1"/>
<evidence type="ECO:0000313" key="2">
    <source>
        <dbReference type="Proteomes" id="UP000003288"/>
    </source>
</evidence>
<protein>
    <recommendedName>
        <fullName evidence="3">Conjugal transfer protein TraN</fullName>
    </recommendedName>
</protein>
<sequence>NDDTPVGINDKNNNGWDSSGQCLGQIYIFNGKDNRCRSDDVAGGLTGGGCCDKDKVFLGLIPCKEEEKLLAKKRENGLCHYVGEYCSKKLNLLVGDVCIQHKKTYCCFNSKLARIINEQGREQLGISWGSAKSPDCRGFKPDEFAKLDFSKMDLSEFYSQISNSISNSVMQNINNYIKENIERQLNSLK</sequence>
<reference evidence="1 2" key="1">
    <citation type="journal article" date="2011" name="Stand. Genomic Sci.">
        <title>Draft genome sequence of Caminibacter mediatlanticus strain TB-2, an epsilonproteobacterium isolated from a deep-sea hydrothermal vent.</title>
        <authorList>
            <person name="Giovannelli D."/>
            <person name="Ferriera S."/>
            <person name="Johnson J."/>
            <person name="Kravitz S."/>
            <person name="Perez-Rodriguez I."/>
            <person name="Ricci J."/>
            <person name="O'Brien C."/>
            <person name="Voordeckers J.W."/>
            <person name="Bini E."/>
            <person name="Vetriani C."/>
        </authorList>
    </citation>
    <scope>NUCLEOTIDE SEQUENCE [LARGE SCALE GENOMIC DNA]</scope>
    <source>
        <strain evidence="1 2">TB-2</strain>
    </source>
</reference>
<evidence type="ECO:0000313" key="1">
    <source>
        <dbReference type="EMBL" id="EDM22958.1"/>
    </source>
</evidence>
<evidence type="ECO:0008006" key="3">
    <source>
        <dbReference type="Google" id="ProtNLM"/>
    </source>
</evidence>
<dbReference type="InterPro" id="IPR014121">
    <property type="entry name" value="TraN_Ftype"/>
</dbReference>
<proteinExistence type="predicted"/>
<name>A0AAI9AFZ1_9BACT</name>
<dbReference type="Pfam" id="PF06986">
    <property type="entry name" value="F_T4SS_TraN"/>
    <property type="match status" value="1"/>
</dbReference>
<feature type="non-terminal residue" evidence="1">
    <location>
        <position position="1"/>
    </location>
</feature>
<dbReference type="EMBL" id="ABCJ01000015">
    <property type="protein sequence ID" value="EDM22958.1"/>
    <property type="molecule type" value="Genomic_DNA"/>
</dbReference>